<evidence type="ECO:0000256" key="1">
    <source>
        <dbReference type="ARBA" id="ARBA00001946"/>
    </source>
</evidence>
<comment type="similarity">
    <text evidence="2">Belongs to the KdsC family.</text>
</comment>
<dbReference type="SFLD" id="SFLDS00003">
    <property type="entry name" value="Haloacid_Dehalogenase"/>
    <property type="match status" value="1"/>
</dbReference>
<dbReference type="GO" id="GO:0046872">
    <property type="term" value="F:metal ion binding"/>
    <property type="evidence" value="ECO:0007669"/>
    <property type="project" value="UniProtKB-KW"/>
</dbReference>
<dbReference type="Proteomes" id="UP000070226">
    <property type="component" value="Unassembled WGS sequence"/>
</dbReference>
<dbReference type="PATRIC" id="fig|39777.7.peg.1522"/>
<dbReference type="FunFam" id="3.40.50.1000:FF:000029">
    <property type="entry name" value="3-deoxy-D-manno-octulosonate 8-phosphate phosphatase KdsC"/>
    <property type="match status" value="1"/>
</dbReference>
<reference evidence="8 9" key="1">
    <citation type="submission" date="2016-01" db="EMBL/GenBank/DDBJ databases">
        <authorList>
            <person name="Oliw E.H."/>
        </authorList>
    </citation>
    <scope>NUCLEOTIDE SEQUENCE [LARGE SCALE GENOMIC DNA]</scope>
    <source>
        <strain evidence="8 9">CMW7756B</strain>
    </source>
</reference>
<feature type="binding site" evidence="7">
    <location>
        <position position="9"/>
    </location>
    <ligand>
        <name>Mg(2+)</name>
        <dbReference type="ChEBI" id="CHEBI:18420"/>
    </ligand>
</feature>
<comment type="cofactor">
    <cofactor evidence="1 7">
        <name>Mg(2+)</name>
        <dbReference type="ChEBI" id="CHEBI:18420"/>
    </cofactor>
</comment>
<dbReference type="PANTHER" id="PTHR21485:SF3">
    <property type="entry name" value="N-ACYLNEURAMINATE CYTIDYLYLTRANSFERASE"/>
    <property type="match status" value="1"/>
</dbReference>
<evidence type="ECO:0000256" key="2">
    <source>
        <dbReference type="ARBA" id="ARBA00005893"/>
    </source>
</evidence>
<dbReference type="CDD" id="cd01630">
    <property type="entry name" value="HAD_KDO-like"/>
    <property type="match status" value="1"/>
</dbReference>
<sequence>MNIKWIILDVDGVLTDGKLIYTSSGEEIKAFSARDGLGLAAAHKAGISLGIITARTSPMVERRAKELKFDALLMGHANKTEALRSLCESHHIELAHIAYMGDDLNDLGALSLVGLPMAPQDAAAEVKELAHFVSNHNGGSGAVRDAVEYILKAQNMWDSVVKDYAMEAHNHGQ</sequence>
<comment type="subunit">
    <text evidence="3">Homotetramer.</text>
</comment>
<dbReference type="SFLD" id="SFLDG01138">
    <property type="entry name" value="C1.6.2:_Deoxy-d-mannose-octulo"/>
    <property type="match status" value="1"/>
</dbReference>
<feature type="binding site" evidence="7">
    <location>
        <position position="102"/>
    </location>
    <ligand>
        <name>Mg(2+)</name>
        <dbReference type="ChEBI" id="CHEBI:18420"/>
    </ligand>
</feature>
<evidence type="ECO:0000256" key="4">
    <source>
        <dbReference type="ARBA" id="ARBA00022723"/>
    </source>
</evidence>
<comment type="caution">
    <text evidence="8">The sequence shown here is derived from an EMBL/GenBank/DDBJ whole genome shotgun (WGS) entry which is preliminary data.</text>
</comment>
<dbReference type="GO" id="GO:0008781">
    <property type="term" value="F:N-acylneuraminate cytidylyltransferase activity"/>
    <property type="evidence" value="ECO:0007669"/>
    <property type="project" value="TreeGrafter"/>
</dbReference>
<evidence type="ECO:0000256" key="7">
    <source>
        <dbReference type="PIRSR" id="PIRSR006118-2"/>
    </source>
</evidence>
<proteinExistence type="inferred from homology"/>
<dbReference type="AlphaFoldDB" id="A0A133S2N5"/>
<evidence type="ECO:0000313" key="9">
    <source>
        <dbReference type="Proteomes" id="UP000070226"/>
    </source>
</evidence>
<gene>
    <name evidence="8" type="ORF">HMPREF3233_01556</name>
</gene>
<evidence type="ECO:0000313" key="8">
    <source>
        <dbReference type="EMBL" id="KXA62693.1"/>
    </source>
</evidence>
<name>A0A133S2N5_9FIRM</name>
<dbReference type="EMBL" id="LRQT01000086">
    <property type="protein sequence ID" value="KXA62693.1"/>
    <property type="molecule type" value="Genomic_DNA"/>
</dbReference>
<keyword evidence="4 7" id="KW-0479">Metal-binding</keyword>
<protein>
    <submittedName>
        <fullName evidence="8">Putative 3-deoxy-manno-octulosonate-8-phosphatase</fullName>
    </submittedName>
</protein>
<dbReference type="InterPro" id="IPR023214">
    <property type="entry name" value="HAD_sf"/>
</dbReference>
<dbReference type="RefSeq" id="WP_060807804.1">
    <property type="nucleotide sequence ID" value="NZ_KQ958119.1"/>
</dbReference>
<keyword evidence="5" id="KW-0378">Hydrolase</keyword>
<dbReference type="NCBIfam" id="TIGR01670">
    <property type="entry name" value="KdsC-phosphatas"/>
    <property type="match status" value="1"/>
</dbReference>
<evidence type="ECO:0000256" key="3">
    <source>
        <dbReference type="ARBA" id="ARBA00011881"/>
    </source>
</evidence>
<dbReference type="PANTHER" id="PTHR21485">
    <property type="entry name" value="HAD SUPERFAMILY MEMBERS CMAS AND KDSC"/>
    <property type="match status" value="1"/>
</dbReference>
<dbReference type="SFLD" id="SFLDG01136">
    <property type="entry name" value="C1.6:_Phosphoserine_Phosphatas"/>
    <property type="match status" value="1"/>
</dbReference>
<dbReference type="InterPro" id="IPR006549">
    <property type="entry name" value="HAD-SF_hydro_IIIA"/>
</dbReference>
<dbReference type="GO" id="GO:0016788">
    <property type="term" value="F:hydrolase activity, acting on ester bonds"/>
    <property type="evidence" value="ECO:0007669"/>
    <property type="project" value="InterPro"/>
</dbReference>
<dbReference type="SUPFAM" id="SSF56784">
    <property type="entry name" value="HAD-like"/>
    <property type="match status" value="1"/>
</dbReference>
<dbReference type="STRING" id="39777.B7L28_02815"/>
<dbReference type="InterPro" id="IPR010023">
    <property type="entry name" value="KdsC_fam"/>
</dbReference>
<dbReference type="NCBIfam" id="TIGR01662">
    <property type="entry name" value="HAD-SF-IIIA"/>
    <property type="match status" value="1"/>
</dbReference>
<dbReference type="Gene3D" id="3.40.50.1000">
    <property type="entry name" value="HAD superfamily/HAD-like"/>
    <property type="match status" value="1"/>
</dbReference>
<accession>A0A133S2N5</accession>
<dbReference type="PIRSF" id="PIRSF006118">
    <property type="entry name" value="KDO8-P_Ptase"/>
    <property type="match status" value="1"/>
</dbReference>
<dbReference type="InterPro" id="IPR050793">
    <property type="entry name" value="CMP-NeuNAc_synthase"/>
</dbReference>
<organism evidence="8">
    <name type="scientific">Veillonella atypica</name>
    <dbReference type="NCBI Taxonomy" id="39777"/>
    <lineage>
        <taxon>Bacteria</taxon>
        <taxon>Bacillati</taxon>
        <taxon>Bacillota</taxon>
        <taxon>Negativicutes</taxon>
        <taxon>Veillonellales</taxon>
        <taxon>Veillonellaceae</taxon>
        <taxon>Veillonella</taxon>
    </lineage>
</organism>
<keyword evidence="6 7" id="KW-0460">Magnesium</keyword>
<feature type="binding site" evidence="7">
    <location>
        <position position="11"/>
    </location>
    <ligand>
        <name>substrate</name>
    </ligand>
</feature>
<evidence type="ECO:0000256" key="6">
    <source>
        <dbReference type="ARBA" id="ARBA00022842"/>
    </source>
</evidence>
<evidence type="ECO:0000256" key="5">
    <source>
        <dbReference type="ARBA" id="ARBA00022801"/>
    </source>
</evidence>
<dbReference type="InterPro" id="IPR036412">
    <property type="entry name" value="HAD-like_sf"/>
</dbReference>
<dbReference type="Pfam" id="PF08282">
    <property type="entry name" value="Hydrolase_3"/>
    <property type="match status" value="1"/>
</dbReference>